<name>A0ABR9ITU2_RHIVS</name>
<organism evidence="2 3">
    <name type="scientific">Rhizobium viscosum</name>
    <name type="common">Arthrobacter viscosus</name>
    <dbReference type="NCBI Taxonomy" id="1673"/>
    <lineage>
        <taxon>Bacteria</taxon>
        <taxon>Pseudomonadati</taxon>
        <taxon>Pseudomonadota</taxon>
        <taxon>Alphaproteobacteria</taxon>
        <taxon>Hyphomicrobiales</taxon>
        <taxon>Rhizobiaceae</taxon>
        <taxon>Rhizobium/Agrobacterium group</taxon>
        <taxon>Rhizobium</taxon>
    </lineage>
</organism>
<feature type="domain" description="KTSC" evidence="1">
    <location>
        <begin position="4"/>
        <end position="61"/>
    </location>
</feature>
<dbReference type="InterPro" id="IPR025309">
    <property type="entry name" value="KTSC_dom"/>
</dbReference>
<protein>
    <recommendedName>
        <fullName evidence="1">KTSC domain-containing protein</fullName>
    </recommendedName>
</protein>
<evidence type="ECO:0000259" key="1">
    <source>
        <dbReference type="Pfam" id="PF13619"/>
    </source>
</evidence>
<evidence type="ECO:0000313" key="2">
    <source>
        <dbReference type="EMBL" id="MBE1506625.1"/>
    </source>
</evidence>
<comment type="caution">
    <text evidence="2">The sequence shown here is derived from an EMBL/GenBank/DDBJ whole genome shotgun (WGS) entry which is preliminary data.</text>
</comment>
<proteinExistence type="predicted"/>
<dbReference type="EMBL" id="JADBEC010000001">
    <property type="protein sequence ID" value="MBE1506625.1"/>
    <property type="molecule type" value="Genomic_DNA"/>
</dbReference>
<dbReference type="Proteomes" id="UP000620262">
    <property type="component" value="Unassembled WGS sequence"/>
</dbReference>
<evidence type="ECO:0000313" key="3">
    <source>
        <dbReference type="Proteomes" id="UP000620262"/>
    </source>
</evidence>
<reference evidence="2 3" key="1">
    <citation type="submission" date="2020-10" db="EMBL/GenBank/DDBJ databases">
        <title>Sequencing the genomes of 1000 actinobacteria strains.</title>
        <authorList>
            <person name="Klenk H.-P."/>
        </authorList>
    </citation>
    <scope>NUCLEOTIDE SEQUENCE [LARGE SCALE GENOMIC DNA]</scope>
    <source>
        <strain evidence="2 3">DSM 7307</strain>
    </source>
</reference>
<keyword evidence="3" id="KW-1185">Reference proteome</keyword>
<sequence length="87" mass="9853">MELSSKLVKSVAYDPSTGVLDIEIRLKGHRRYFNVPPVVYENLITATSPGWYYTRHIRDAYPRSAEGAEGRAKQVLRMVTGKRGQLS</sequence>
<dbReference type="Pfam" id="PF13619">
    <property type="entry name" value="KTSC"/>
    <property type="match status" value="1"/>
</dbReference>
<dbReference type="RefSeq" id="WP_037107444.1">
    <property type="nucleotide sequence ID" value="NZ_BAAAVL010000018.1"/>
</dbReference>
<accession>A0ABR9ITU2</accession>
<gene>
    <name evidence="2" type="ORF">H4W29_003806</name>
</gene>